<dbReference type="EMBL" id="JACYWZ010000001">
    <property type="protein sequence ID" value="MBD8768960.1"/>
    <property type="molecule type" value="Genomic_DNA"/>
</dbReference>
<evidence type="ECO:0000313" key="2">
    <source>
        <dbReference type="Proteomes" id="UP000620025"/>
    </source>
</evidence>
<protein>
    <submittedName>
        <fullName evidence="1">Uncharacterized protein</fullName>
    </submittedName>
</protein>
<reference evidence="1 2" key="1">
    <citation type="journal article" date="2020" name="FEMS Microbiol. Ecol.">
        <title>Temporal dynamics of bacterial communities during seed development and maturation.</title>
        <authorList>
            <person name="Chesneau G."/>
            <person name="Torres-Cortes G."/>
            <person name="Briand M."/>
            <person name="Darrasse A."/>
            <person name="Preveaux A."/>
            <person name="Marais C."/>
            <person name="Jacques M.A."/>
            <person name="Shade A."/>
            <person name="Barret M."/>
        </authorList>
    </citation>
    <scope>NUCLEOTIDE SEQUENCE [LARGE SCALE GENOMIC DNA]</scope>
    <source>
        <strain evidence="1 2">CFBP13599</strain>
    </source>
</reference>
<dbReference type="Proteomes" id="UP000620025">
    <property type="component" value="Unassembled WGS sequence"/>
</dbReference>
<sequence>MLLDLRQPGELSGGLVEVTQHERSGEVMQAMDCINALSEKGTVRSVIAPAEPI</sequence>
<gene>
    <name evidence="1" type="ORF">IFT38_05355</name>
</gene>
<name>A0ABR9BVQ3_9PSED</name>
<proteinExistence type="predicted"/>
<keyword evidence="2" id="KW-1185">Reference proteome</keyword>
<evidence type="ECO:0000313" key="1">
    <source>
        <dbReference type="EMBL" id="MBD8768960.1"/>
    </source>
</evidence>
<comment type="caution">
    <text evidence="1">The sequence shown here is derived from an EMBL/GenBank/DDBJ whole genome shotgun (WGS) entry which is preliminary data.</text>
</comment>
<dbReference type="RefSeq" id="WP_192066099.1">
    <property type="nucleotide sequence ID" value="NZ_JACYWY010000007.1"/>
</dbReference>
<organism evidence="1 2">
    <name type="scientific">Pseudomonas coleopterorum</name>
    <dbReference type="NCBI Taxonomy" id="1605838"/>
    <lineage>
        <taxon>Bacteria</taxon>
        <taxon>Pseudomonadati</taxon>
        <taxon>Pseudomonadota</taxon>
        <taxon>Gammaproteobacteria</taxon>
        <taxon>Pseudomonadales</taxon>
        <taxon>Pseudomonadaceae</taxon>
        <taxon>Pseudomonas</taxon>
    </lineage>
</organism>
<accession>A0ABR9BVQ3</accession>